<reference evidence="2 3" key="1">
    <citation type="submission" date="2017-10" db="EMBL/GenBank/DDBJ databases">
        <title>Genomics of the genus Arcobacter.</title>
        <authorList>
            <person name="Perez-Cataluna A."/>
            <person name="Figueras M.J."/>
        </authorList>
    </citation>
    <scope>NUCLEOTIDE SEQUENCE [LARGE SCALE GENOMIC DNA]</scope>
    <source>
        <strain evidence="2 3">CECT 8987</strain>
    </source>
</reference>
<keyword evidence="2" id="KW-0489">Methyltransferase</keyword>
<name>A0A4Q0XUG8_9BACT</name>
<dbReference type="EMBL" id="PDKN01000001">
    <property type="protein sequence ID" value="RXJ60803.1"/>
    <property type="molecule type" value="Genomic_DNA"/>
</dbReference>
<accession>A0A4Q0XUG8</accession>
<dbReference type="InterPro" id="IPR029063">
    <property type="entry name" value="SAM-dependent_MTases_sf"/>
</dbReference>
<comment type="caution">
    <text evidence="2">The sequence shown here is derived from an EMBL/GenBank/DDBJ whole genome shotgun (WGS) entry which is preliminary data.</text>
</comment>
<protein>
    <submittedName>
        <fullName evidence="2">Methyltransferase</fullName>
    </submittedName>
</protein>
<dbReference type="OrthoDB" id="60811at2"/>
<proteinExistence type="predicted"/>
<dbReference type="Proteomes" id="UP000290657">
    <property type="component" value="Unassembled WGS sequence"/>
</dbReference>
<dbReference type="RefSeq" id="WP_128994938.1">
    <property type="nucleotide sequence ID" value="NZ_PDKN01000001.1"/>
</dbReference>
<dbReference type="CDD" id="cd02440">
    <property type="entry name" value="AdoMet_MTases"/>
    <property type="match status" value="1"/>
</dbReference>
<dbReference type="AlphaFoldDB" id="A0A4Q0XUG8"/>
<dbReference type="SUPFAM" id="SSF53335">
    <property type="entry name" value="S-adenosyl-L-methionine-dependent methyltransferases"/>
    <property type="match status" value="1"/>
</dbReference>
<sequence>MRRFTTQTLYEITTTLEAQLRHLSVHETFSFEVLNPDLYVGVYSGQSVTINTEVYIYRNYHNWMNLAQALFCSMQTPVKVNETLVCLTFKKLDMNKSFHQQTVDVEQKYGDTSEFSNIHKNEESSFLLAYKHALHLAKVKQRVRILNLGINQGDEFEVILNIVKESSHIELVGIDYCQSAIQKAQTKFFQPNMHFYAHDINTLDELALGHFDLIISVGTLQSTSINFKEVFMSLIQNYLQKNGAIILGFPNCRWSDGAMIYGAKMPNYEFSDMSLLIKDIYFCKKYLQQKKYRTYLNGKEYIFLTGVK</sequence>
<gene>
    <name evidence="2" type="ORF">CRV04_01965</name>
</gene>
<organism evidence="2 3">
    <name type="scientific">Candidatus Marinarcus aquaticus</name>
    <dbReference type="NCBI Taxonomy" id="2044504"/>
    <lineage>
        <taxon>Bacteria</taxon>
        <taxon>Pseudomonadati</taxon>
        <taxon>Campylobacterota</taxon>
        <taxon>Epsilonproteobacteria</taxon>
        <taxon>Campylobacterales</taxon>
        <taxon>Arcobacteraceae</taxon>
        <taxon>Candidatus Marinarcus</taxon>
    </lineage>
</organism>
<dbReference type="GO" id="GO:0008168">
    <property type="term" value="F:methyltransferase activity"/>
    <property type="evidence" value="ECO:0007669"/>
    <property type="project" value="UniProtKB-KW"/>
</dbReference>
<keyword evidence="3" id="KW-1185">Reference proteome</keyword>
<dbReference type="InterPro" id="IPR025714">
    <property type="entry name" value="Methyltranfer_dom"/>
</dbReference>
<dbReference type="Gene3D" id="3.40.50.150">
    <property type="entry name" value="Vaccinia Virus protein VP39"/>
    <property type="match status" value="1"/>
</dbReference>
<keyword evidence="2" id="KW-0808">Transferase</keyword>
<evidence type="ECO:0000313" key="2">
    <source>
        <dbReference type="EMBL" id="RXJ60803.1"/>
    </source>
</evidence>
<evidence type="ECO:0000259" key="1">
    <source>
        <dbReference type="Pfam" id="PF13847"/>
    </source>
</evidence>
<evidence type="ECO:0000313" key="3">
    <source>
        <dbReference type="Proteomes" id="UP000290657"/>
    </source>
</evidence>
<dbReference type="Pfam" id="PF13847">
    <property type="entry name" value="Methyltransf_31"/>
    <property type="match status" value="1"/>
</dbReference>
<feature type="domain" description="Methyltransferase" evidence="1">
    <location>
        <begin position="145"/>
        <end position="251"/>
    </location>
</feature>
<dbReference type="GO" id="GO:0032259">
    <property type="term" value="P:methylation"/>
    <property type="evidence" value="ECO:0007669"/>
    <property type="project" value="UniProtKB-KW"/>
</dbReference>